<accession>F6D1N2</accession>
<keyword evidence="12" id="KW-1133">Transmembrane helix</keyword>
<gene>
    <name evidence="11" type="primary">asd</name>
    <name evidence="13" type="ordered locus">MSWAN_0214</name>
</gene>
<organism evidence="13 14">
    <name type="scientific">Methanobacterium paludis (strain DSM 25820 / JCM 18151 / SWAN1)</name>
    <dbReference type="NCBI Taxonomy" id="868131"/>
    <lineage>
        <taxon>Archaea</taxon>
        <taxon>Methanobacteriati</taxon>
        <taxon>Methanobacteriota</taxon>
        <taxon>Methanomada group</taxon>
        <taxon>Methanobacteria</taxon>
        <taxon>Methanobacteriales</taxon>
        <taxon>Methanobacteriaceae</taxon>
        <taxon>Methanobacterium</taxon>
    </lineage>
</organism>
<evidence type="ECO:0000256" key="7">
    <source>
        <dbReference type="ARBA" id="ARBA00023209"/>
    </source>
</evidence>
<keyword evidence="8 11" id="KW-0456">Lyase</keyword>
<evidence type="ECO:0000256" key="12">
    <source>
        <dbReference type="SAM" id="Phobius"/>
    </source>
</evidence>
<evidence type="ECO:0000256" key="4">
    <source>
        <dbReference type="ARBA" id="ARBA00023098"/>
    </source>
</evidence>
<evidence type="ECO:0000256" key="3">
    <source>
        <dbReference type="ARBA" id="ARBA00022793"/>
    </source>
</evidence>
<evidence type="ECO:0000256" key="5">
    <source>
        <dbReference type="ARBA" id="ARBA00023136"/>
    </source>
</evidence>
<name>F6D1N2_METPW</name>
<dbReference type="InterPro" id="IPR003817">
    <property type="entry name" value="PS_Dcarbxylase"/>
</dbReference>
<keyword evidence="4 11" id="KW-0443">Lipid metabolism</keyword>
<dbReference type="EC" id="4.1.1.-" evidence="11"/>
<comment type="catalytic activity">
    <reaction evidence="11">
        <text>archaetidylserine + H(+) = archaetidylethanolamine + CO2</text>
        <dbReference type="Rhea" id="RHEA:51488"/>
        <dbReference type="ChEBI" id="CHEBI:15378"/>
        <dbReference type="ChEBI" id="CHEBI:16526"/>
        <dbReference type="ChEBI" id="CHEBI:71517"/>
        <dbReference type="ChEBI" id="CHEBI:134176"/>
    </reaction>
</comment>
<evidence type="ECO:0000313" key="14">
    <source>
        <dbReference type="Proteomes" id="UP000009231"/>
    </source>
</evidence>
<dbReference type="Proteomes" id="UP000009231">
    <property type="component" value="Chromosome"/>
</dbReference>
<dbReference type="PANTHER" id="PTHR35809">
    <property type="entry name" value="ARCHAETIDYLSERINE DECARBOXYLASE PROENZYME-RELATED"/>
    <property type="match status" value="1"/>
</dbReference>
<evidence type="ECO:0000256" key="10">
    <source>
        <dbReference type="ARBA" id="ARBA00023317"/>
    </source>
</evidence>
<comment type="cofactor">
    <cofactor evidence="11">
        <name>pyruvate</name>
        <dbReference type="ChEBI" id="CHEBI:15361"/>
    </cofactor>
    <text evidence="11">Binds 1 pyruvoyl group covalently per subunit.</text>
</comment>
<dbReference type="PANTHER" id="PTHR35809:SF1">
    <property type="entry name" value="ARCHAETIDYLSERINE DECARBOXYLASE PROENZYME-RELATED"/>
    <property type="match status" value="1"/>
</dbReference>
<dbReference type="NCBIfam" id="NF003685">
    <property type="entry name" value="PRK05305.2-5"/>
    <property type="match status" value="1"/>
</dbReference>
<comment type="subunit">
    <text evidence="11">Heterodimer of a large membrane-associated beta subunit and a small pyruvoyl-containing alpha subunit.</text>
</comment>
<comment type="subcellular location">
    <subcellularLocation>
        <location evidence="11">Cell membrane</location>
        <topology evidence="11">Peripheral membrane protein</topology>
    </subcellularLocation>
</comment>
<evidence type="ECO:0000313" key="13">
    <source>
        <dbReference type="EMBL" id="AEG17260.1"/>
    </source>
</evidence>
<keyword evidence="6 11" id="KW-0865">Zymogen</keyword>
<evidence type="ECO:0000256" key="8">
    <source>
        <dbReference type="ARBA" id="ARBA00023239"/>
    </source>
</evidence>
<feature type="active site" description="Schiff-base intermediate with substrate; via pyruvic acid" evidence="11">
    <location>
        <position position="218"/>
    </location>
</feature>
<dbReference type="STRING" id="868131.MSWAN_0214"/>
<feature type="modified residue" description="Pyruvic acid (Ser); by autocatalysis" evidence="11">
    <location>
        <position position="218"/>
    </location>
</feature>
<dbReference type="Pfam" id="PF02666">
    <property type="entry name" value="PS_Dcarbxylase"/>
    <property type="match status" value="1"/>
</dbReference>
<dbReference type="InterPro" id="IPR033175">
    <property type="entry name" value="PSD-A"/>
</dbReference>
<dbReference type="HOGENOM" id="CLU_072492_0_0_2"/>
<evidence type="ECO:0000256" key="9">
    <source>
        <dbReference type="ARBA" id="ARBA00023264"/>
    </source>
</evidence>
<dbReference type="EMBL" id="CP002772">
    <property type="protein sequence ID" value="AEG17260.1"/>
    <property type="molecule type" value="Genomic_DNA"/>
</dbReference>
<keyword evidence="10 11" id="KW-0670">Pyruvate</keyword>
<feature type="chain" id="PRO_5023572894" description="Archaetidylserine decarboxylase beta chain" evidence="11">
    <location>
        <begin position="1"/>
        <end position="217"/>
    </location>
</feature>
<comment type="function">
    <text evidence="11">Catalyzes the formation of archaetidylethanolamine (PtdEtn) from archaetidylserine (PtdSer).</text>
</comment>
<dbReference type="NCBIfam" id="TIGR00164">
    <property type="entry name" value="AS_decarb"/>
    <property type="match status" value="1"/>
</dbReference>
<comment type="PTM">
    <text evidence="11">Is synthesized initially as an inactive proenzyme. Formation of the active enzyme involves a self-maturation process in which the active site pyruvoyl group is generated from an internal serine residue via an autocatalytic post-translational modification. Two non-identical subunits are generated from the proenzyme in this reaction, and the pyruvate is formed at the N-terminus of the alpha chain, which is derived from the carboxyl end of the proenzyme. The post-translation cleavage follows an unusual pathway, termed non-hydrolytic serinolysis, in which the side chain hydroxyl group of the serine supplies its oxygen atom to form the C-terminus of the beta chain, while the remainder of the serine residue undergoes an oxidative deamination to produce ammonia and the pyruvoyl prosthetic group on the alpha chain.</text>
</comment>
<dbReference type="GO" id="GO:0004609">
    <property type="term" value="F:phosphatidylserine decarboxylase activity"/>
    <property type="evidence" value="ECO:0007669"/>
    <property type="project" value="InterPro"/>
</dbReference>
<dbReference type="eggNOG" id="arCOG04470">
    <property type="taxonomic scope" value="Archaea"/>
</dbReference>
<reference evidence="13 14" key="1">
    <citation type="journal article" date="2014" name="Int. J. Syst. Evol. Microbiol.">
        <title>Methanobacterium paludis sp. nov. and a novel strain of Methanobacterium lacus isolated from northern peatlands.</title>
        <authorList>
            <person name="Cadillo-Quiroz H."/>
            <person name="Brauer S.L."/>
            <person name="Goodson N."/>
            <person name="Yavitt J.B."/>
            <person name="Zinder S.H."/>
        </authorList>
    </citation>
    <scope>NUCLEOTIDE SEQUENCE [LARGE SCALE GENOMIC DNA]</scope>
    <source>
        <strain evidence="14">DSM 25820 / JCM 18151 / SWAN1</strain>
    </source>
</reference>
<keyword evidence="9 11" id="KW-1208">Phospholipid metabolism</keyword>
<feature type="site" description="Cleavage (non-hydrolytic); by autocatalysis" evidence="11">
    <location>
        <begin position="217"/>
        <end position="218"/>
    </location>
</feature>
<keyword evidence="14" id="KW-1185">Reference proteome</keyword>
<dbReference type="GO" id="GO:0005886">
    <property type="term" value="C:plasma membrane"/>
    <property type="evidence" value="ECO:0007669"/>
    <property type="project" value="UniProtKB-SubCell"/>
</dbReference>
<evidence type="ECO:0000256" key="1">
    <source>
        <dbReference type="ARBA" id="ARBA00022475"/>
    </source>
</evidence>
<keyword evidence="2 11" id="KW-0444">Lipid biosynthesis</keyword>
<feature type="transmembrane region" description="Helical" evidence="12">
    <location>
        <begin position="41"/>
        <end position="70"/>
    </location>
</feature>
<dbReference type="HAMAP" id="MF_00664">
    <property type="entry name" value="PS_decarb_PSD_A"/>
    <property type="match status" value="1"/>
</dbReference>
<evidence type="ECO:0000256" key="2">
    <source>
        <dbReference type="ARBA" id="ARBA00022516"/>
    </source>
</evidence>
<proteinExistence type="inferred from homology"/>
<protein>
    <recommendedName>
        <fullName evidence="11">Putative archaetidylserine decarboxylase proenzyme</fullName>
        <ecNumber evidence="11">4.1.1.-</ecNumber>
    </recommendedName>
    <component>
        <recommendedName>
            <fullName evidence="11">Archaetidylserine decarboxylase alpha chain</fullName>
        </recommendedName>
    </component>
    <component>
        <recommendedName>
            <fullName evidence="11">Archaetidylserine decarboxylase beta chain</fullName>
        </recommendedName>
    </component>
</protein>
<keyword evidence="7 11" id="KW-0594">Phospholipid biosynthesis</keyword>
<sequence>MNTGYSCILKMIFRIFFKTIEFDQVDKTVIIMFVEGTLKKIGILLTLAVLPFLFGYFLVSFVLFSLIALLMQFFRDPKRKIPSQKGVIVAPADGRIFKGKIDRIETVEYDDILMKHILKKGEKGIRVSTFMSPFDVHVQRVPVSGEIVETKYCPGKFKIASGNVQKENEKNLIVIDSEYGKVGVIQIAGFVARRIVQYVNVGDKVDRGDRLGMIRFGSRVDVIIPAEKFKLLVVEGQKPKAGETIVARLINNKQ</sequence>
<comment type="similarity">
    <text evidence="11">Belongs to the phosphatidylserine decarboxylase family. PSD-A subfamily.</text>
</comment>
<feature type="chain" id="PRO_5023572893" description="Archaetidylserine decarboxylase alpha chain" evidence="11">
    <location>
        <begin position="218"/>
        <end position="254"/>
    </location>
</feature>
<keyword evidence="1 11" id="KW-1003">Cell membrane</keyword>
<dbReference type="KEGG" id="mew:MSWAN_0214"/>
<dbReference type="AlphaFoldDB" id="F6D1N2"/>
<evidence type="ECO:0000256" key="6">
    <source>
        <dbReference type="ARBA" id="ARBA00023145"/>
    </source>
</evidence>
<keyword evidence="12" id="KW-0812">Transmembrane</keyword>
<keyword evidence="5 11" id="KW-0472">Membrane</keyword>
<keyword evidence="3 11" id="KW-0210">Decarboxylase</keyword>
<dbReference type="GO" id="GO:0008654">
    <property type="term" value="P:phospholipid biosynthetic process"/>
    <property type="evidence" value="ECO:0007669"/>
    <property type="project" value="UniProtKB-UniRule"/>
</dbReference>
<evidence type="ECO:0000256" key="11">
    <source>
        <dbReference type="HAMAP-Rule" id="MF_00664"/>
    </source>
</evidence>